<dbReference type="PANTHER" id="PTHR14091:SF0">
    <property type="entry name" value="PERIODIC TRYPTOPHAN PROTEIN 1 HOMOLOG"/>
    <property type="match status" value="1"/>
</dbReference>
<evidence type="ECO:0000256" key="5">
    <source>
        <dbReference type="SAM" id="MobiDB-lite"/>
    </source>
</evidence>
<feature type="compositionally biased region" description="Basic and acidic residues" evidence="5">
    <location>
        <begin position="31"/>
        <end position="47"/>
    </location>
</feature>
<dbReference type="InParanoid" id="F2U875"/>
<feature type="compositionally biased region" description="Acidic residues" evidence="5">
    <location>
        <begin position="85"/>
        <end position="110"/>
    </location>
</feature>
<feature type="repeat" description="WD" evidence="4">
    <location>
        <begin position="257"/>
        <end position="299"/>
    </location>
</feature>
<feature type="repeat" description="WD" evidence="4">
    <location>
        <begin position="300"/>
        <end position="342"/>
    </location>
</feature>
<evidence type="ECO:0000313" key="6">
    <source>
        <dbReference type="EMBL" id="EGD72583.1"/>
    </source>
</evidence>
<evidence type="ECO:0000256" key="1">
    <source>
        <dbReference type="ARBA" id="ARBA00022553"/>
    </source>
</evidence>
<dbReference type="InterPro" id="IPR020472">
    <property type="entry name" value="WD40_PAC1"/>
</dbReference>
<dbReference type="PROSITE" id="PS50294">
    <property type="entry name" value="WD_REPEATS_REGION"/>
    <property type="match status" value="2"/>
</dbReference>
<keyword evidence="2 4" id="KW-0853">WD repeat</keyword>
<dbReference type="InterPro" id="IPR015943">
    <property type="entry name" value="WD40/YVTN_repeat-like_dom_sf"/>
</dbReference>
<feature type="compositionally biased region" description="Acidic residues" evidence="5">
    <location>
        <begin position="502"/>
        <end position="511"/>
    </location>
</feature>
<feature type="region of interest" description="Disordered" evidence="5">
    <location>
        <begin position="492"/>
        <end position="532"/>
    </location>
</feature>
<organism evidence="7">
    <name type="scientific">Salpingoeca rosetta (strain ATCC 50818 / BSB-021)</name>
    <dbReference type="NCBI Taxonomy" id="946362"/>
    <lineage>
        <taxon>Eukaryota</taxon>
        <taxon>Choanoflagellata</taxon>
        <taxon>Craspedida</taxon>
        <taxon>Salpingoecidae</taxon>
        <taxon>Salpingoeca</taxon>
    </lineage>
</organism>
<gene>
    <name evidence="6" type="ORF">PTSG_04319</name>
</gene>
<dbReference type="GO" id="GO:0006364">
    <property type="term" value="P:rRNA processing"/>
    <property type="evidence" value="ECO:0007669"/>
    <property type="project" value="InterPro"/>
</dbReference>
<evidence type="ECO:0000256" key="4">
    <source>
        <dbReference type="PROSITE-ProRule" id="PRU00221"/>
    </source>
</evidence>
<dbReference type="SMART" id="SM00320">
    <property type="entry name" value="WD40"/>
    <property type="match status" value="5"/>
</dbReference>
<dbReference type="GeneID" id="16074989"/>
<dbReference type="RefSeq" id="XP_004994406.1">
    <property type="nucleotide sequence ID" value="XM_004994349.1"/>
</dbReference>
<evidence type="ECO:0000256" key="2">
    <source>
        <dbReference type="ARBA" id="ARBA00022574"/>
    </source>
</evidence>
<accession>F2U875</accession>
<dbReference type="InterPro" id="IPR044285">
    <property type="entry name" value="PWP1"/>
</dbReference>
<dbReference type="PRINTS" id="PR00320">
    <property type="entry name" value="GPROTEINBRPT"/>
</dbReference>
<reference evidence="6" key="1">
    <citation type="submission" date="2009-08" db="EMBL/GenBank/DDBJ databases">
        <title>Annotation of Salpingoeca rosetta.</title>
        <authorList>
            <consortium name="The Broad Institute Genome Sequencing Platform"/>
            <person name="Russ C."/>
            <person name="Cuomo C."/>
            <person name="Burger G."/>
            <person name="Gray M.W."/>
            <person name="Holland P.W.H."/>
            <person name="King N."/>
            <person name="Lang F.B.F."/>
            <person name="Roger A.J."/>
            <person name="Ruiz-Trillo I."/>
            <person name="Young S.K."/>
            <person name="Zeng Q."/>
            <person name="Gargeya S."/>
            <person name="Alvarado L."/>
            <person name="Berlin A."/>
            <person name="Chapman S.B."/>
            <person name="Chen Z."/>
            <person name="Freedman E."/>
            <person name="Gellesch M."/>
            <person name="Goldberg J."/>
            <person name="Griggs A."/>
            <person name="Gujja S."/>
            <person name="Heilman E."/>
            <person name="Heiman D."/>
            <person name="Howarth C."/>
            <person name="Mehta T."/>
            <person name="Neiman D."/>
            <person name="Pearson M."/>
            <person name="Roberts A."/>
            <person name="Saif S."/>
            <person name="Shea T."/>
            <person name="Shenoy N."/>
            <person name="Sisk P."/>
            <person name="Stolte C."/>
            <person name="Sykes S."/>
            <person name="White J."/>
            <person name="Yandava C."/>
            <person name="Haas B."/>
            <person name="Nusbaum C."/>
            <person name="Birren B."/>
        </authorList>
    </citation>
    <scope>NUCLEOTIDE SEQUENCE [LARGE SCALE GENOMIC DNA]</scope>
    <source>
        <strain evidence="6">ATCC 50818</strain>
    </source>
</reference>
<evidence type="ECO:0000256" key="3">
    <source>
        <dbReference type="ARBA" id="ARBA00022737"/>
    </source>
</evidence>
<keyword evidence="3" id="KW-0677">Repeat</keyword>
<dbReference type="InterPro" id="IPR019775">
    <property type="entry name" value="WD40_repeat_CS"/>
</dbReference>
<protein>
    <submittedName>
        <fullName evidence="6">Uncharacterized protein</fullName>
    </submittedName>
</protein>
<dbReference type="STRING" id="946362.F2U875"/>
<dbReference type="FunCoup" id="F2U875">
    <property type="interactions" value="1929"/>
</dbReference>
<feature type="compositionally biased region" description="Acidic residues" evidence="5">
    <location>
        <begin position="48"/>
        <end position="76"/>
    </location>
</feature>
<dbReference type="InterPro" id="IPR036322">
    <property type="entry name" value="WD40_repeat_dom_sf"/>
</dbReference>
<keyword evidence="7" id="KW-1185">Reference proteome</keyword>
<dbReference type="Gene3D" id="2.130.10.10">
    <property type="entry name" value="YVTN repeat-like/Quinoprotein amine dehydrogenase"/>
    <property type="match status" value="2"/>
</dbReference>
<dbReference type="AlphaFoldDB" id="F2U875"/>
<dbReference type="Proteomes" id="UP000007799">
    <property type="component" value="Unassembled WGS sequence"/>
</dbReference>
<feature type="region of interest" description="Disordered" evidence="5">
    <location>
        <begin position="1"/>
        <end position="114"/>
    </location>
</feature>
<keyword evidence="1" id="KW-0597">Phosphoprotein</keyword>
<dbReference type="eggNOG" id="KOG0270">
    <property type="taxonomic scope" value="Eukaryota"/>
</dbReference>
<dbReference type="InterPro" id="IPR001680">
    <property type="entry name" value="WD40_rpt"/>
</dbReference>
<name>F2U875_SALR5</name>
<dbReference type="SUPFAM" id="SSF50978">
    <property type="entry name" value="WD40 repeat-like"/>
    <property type="match status" value="1"/>
</dbReference>
<dbReference type="PROSITE" id="PS50082">
    <property type="entry name" value="WD_REPEATS_2"/>
    <property type="match status" value="3"/>
</dbReference>
<dbReference type="OrthoDB" id="270624at2759"/>
<dbReference type="PANTHER" id="PTHR14091">
    <property type="entry name" value="PERIODIC TRYPTOPHAN PROTEIN 1"/>
    <property type="match status" value="1"/>
</dbReference>
<dbReference type="GO" id="GO:0005634">
    <property type="term" value="C:nucleus"/>
    <property type="evidence" value="ECO:0007669"/>
    <property type="project" value="TreeGrafter"/>
</dbReference>
<dbReference type="Pfam" id="PF00400">
    <property type="entry name" value="WD40"/>
    <property type="match status" value="3"/>
</dbReference>
<dbReference type="EMBL" id="GL832964">
    <property type="protein sequence ID" value="EGD72583.1"/>
    <property type="molecule type" value="Genomic_DNA"/>
</dbReference>
<evidence type="ECO:0000313" key="7">
    <source>
        <dbReference type="Proteomes" id="UP000007799"/>
    </source>
</evidence>
<dbReference type="PROSITE" id="PS00678">
    <property type="entry name" value="WD_REPEATS_1"/>
    <property type="match status" value="2"/>
</dbReference>
<sequence>MESQGLTACSVWVPRGAPKAQPTKLEVTEDDLARLMEETKEQLRDATLEDEDADDVVTDDDDDDDDDDEGDDNNEGDDTKAMKEEEGDDDDDDKDAEMDAAEDDDEDAEDVTLSGANLSSIKGLTYYKNQKDDPYITLDKDDDEEDFTISPTDNMLVLGRIDDGLGRLEMHIWNEEEDSLFPHTDVMLSSFPVCMEWVGYDPGNDDDNSTGNILALGTMEPQIELWDLDVLEAPEPAVTLGKPKKTKKGKKKVCEAYPGHRDAVLGLAWNRGQRTLLASASADTTVRLWDLNSTQCMRTYTHHTTKVENVKWNPQEVAVLATGAHGGHVSVFDTRTPEAVATWELDGDVECLEWCPWDPAMFIAGTSNGTVFKCSARAPGKPVFTLKAHDAAVSCVALSPQIEGLMATGSPDEHVKVWDVKDKPSMILSKDYDLGPVFTMGFCPDSGYQLACGGHHGGAKIVHLVESGPVLRRFRDRNTDFTKRAEKLAKEVAEQRAAEVPEAPDADEDAGDERAAEEAIAYNPRVAGSRRK</sequence>
<dbReference type="OMA" id="CFVPRGV"/>
<proteinExistence type="predicted"/>
<dbReference type="KEGG" id="sre:PTSG_04319"/>
<feature type="repeat" description="WD" evidence="4">
    <location>
        <begin position="386"/>
        <end position="428"/>
    </location>
</feature>